<accession>A0ABN9QN20</accession>
<keyword evidence="3" id="KW-1185">Reference proteome</keyword>
<organism evidence="2 3">
    <name type="scientific">Prorocentrum cordatum</name>
    <dbReference type="NCBI Taxonomy" id="2364126"/>
    <lineage>
        <taxon>Eukaryota</taxon>
        <taxon>Sar</taxon>
        <taxon>Alveolata</taxon>
        <taxon>Dinophyceae</taxon>
        <taxon>Prorocentrales</taxon>
        <taxon>Prorocentraceae</taxon>
        <taxon>Prorocentrum</taxon>
    </lineage>
</organism>
<dbReference type="EMBL" id="CAUYUJ010003947">
    <property type="protein sequence ID" value="CAK0807528.1"/>
    <property type="molecule type" value="Genomic_DNA"/>
</dbReference>
<evidence type="ECO:0000313" key="2">
    <source>
        <dbReference type="EMBL" id="CAK0807528.1"/>
    </source>
</evidence>
<evidence type="ECO:0000313" key="3">
    <source>
        <dbReference type="Proteomes" id="UP001189429"/>
    </source>
</evidence>
<protein>
    <submittedName>
        <fullName evidence="2">Uncharacterized protein</fullName>
    </submittedName>
</protein>
<dbReference type="Proteomes" id="UP001189429">
    <property type="component" value="Unassembled WGS sequence"/>
</dbReference>
<gene>
    <name evidence="2" type="ORF">PCOR1329_LOCUS13376</name>
</gene>
<evidence type="ECO:0000256" key="1">
    <source>
        <dbReference type="SAM" id="MobiDB-lite"/>
    </source>
</evidence>
<comment type="caution">
    <text evidence="2">The sequence shown here is derived from an EMBL/GenBank/DDBJ whole genome shotgun (WGS) entry which is preliminary data.</text>
</comment>
<feature type="region of interest" description="Disordered" evidence="1">
    <location>
        <begin position="71"/>
        <end position="93"/>
    </location>
</feature>
<sequence>MSARCCLRTCSGAAPVECLVEICVAETVAPARAAQAAQLARSSTIWDVEDAPGSCSSTNGADMDAQFESVGLPCPAESNTDGRSEGTAATRSIAVQTDRREFVQLQRQLEKHS</sequence>
<reference evidence="2" key="1">
    <citation type="submission" date="2023-10" db="EMBL/GenBank/DDBJ databases">
        <authorList>
            <person name="Chen Y."/>
            <person name="Shah S."/>
            <person name="Dougan E. K."/>
            <person name="Thang M."/>
            <person name="Chan C."/>
        </authorList>
    </citation>
    <scope>NUCLEOTIDE SEQUENCE [LARGE SCALE GENOMIC DNA]</scope>
</reference>
<feature type="compositionally biased region" description="Polar residues" evidence="1">
    <location>
        <begin position="77"/>
        <end position="93"/>
    </location>
</feature>
<name>A0ABN9QN20_9DINO</name>
<proteinExistence type="predicted"/>